<dbReference type="NCBIfam" id="TIGR03508">
    <property type="entry name" value="decahem_SO"/>
    <property type="match status" value="1"/>
</dbReference>
<dbReference type="NCBIfam" id="TIGR01905">
    <property type="entry name" value="paired_CXXCH_1"/>
    <property type="match status" value="3"/>
</dbReference>
<dbReference type="InterPro" id="IPR051829">
    <property type="entry name" value="Multiheme_Cytochr_ET"/>
</dbReference>
<dbReference type="Proteomes" id="UP000769766">
    <property type="component" value="Unassembled WGS sequence"/>
</dbReference>
<protein>
    <submittedName>
        <fullName evidence="4">DmsE family decaheme c-type cytochrome</fullName>
    </submittedName>
</protein>
<gene>
    <name evidence="4" type="ORF">HYY20_04785</name>
</gene>
<dbReference type="Pfam" id="PF09699">
    <property type="entry name" value="Paired_CXXCH_1"/>
    <property type="match status" value="3"/>
</dbReference>
<feature type="domain" description="Doubled CXXCH motif" evidence="3">
    <location>
        <begin position="100"/>
        <end position="129"/>
    </location>
</feature>
<dbReference type="PANTHER" id="PTHR35038">
    <property type="entry name" value="DISSIMILATORY SULFITE REDUCTASE SIRA"/>
    <property type="match status" value="1"/>
</dbReference>
<evidence type="ECO:0000256" key="1">
    <source>
        <dbReference type="ARBA" id="ARBA00022729"/>
    </source>
</evidence>
<dbReference type="InterPro" id="IPR020015">
    <property type="entry name" value="Decahaem_cyt-c_DmsE"/>
</dbReference>
<accession>A0A932FWC6</accession>
<feature type="domain" description="Doubled CXXCH motif" evidence="3">
    <location>
        <begin position="149"/>
        <end position="181"/>
    </location>
</feature>
<dbReference type="AlphaFoldDB" id="A0A932FWC6"/>
<dbReference type="EMBL" id="JACPRF010000148">
    <property type="protein sequence ID" value="MBI2876177.1"/>
    <property type="molecule type" value="Genomic_DNA"/>
</dbReference>
<dbReference type="PANTHER" id="PTHR35038:SF6">
    <property type="entry name" value="SURFACE LOCALIZED DECAHEME CYTOCHROME C LIPOPROTEIN"/>
    <property type="match status" value="1"/>
</dbReference>
<comment type="caution">
    <text evidence="4">The sequence shown here is derived from an EMBL/GenBank/DDBJ whole genome shotgun (WGS) entry which is preliminary data.</text>
</comment>
<name>A0A932FWC6_UNCTE</name>
<sequence length="261" mass="29691">MGDEECVDCHEDEAEVHARTLHGKVDFEKWKTEGKGCESCHGPGSAHSKEAEDSETPKQIIAFKEEAPKGRMNVCLQCHRRDREREDFRRSEHAMSQIPCDECHQIHQAGVREAALKRSAPGLCYTCHIRIQAEFNLPERHKVPEGVIDCSDCHTAHSAANRVQLRREKDEACFNCHSELRGPWVFEHLSVYVEGCTICHKPHGSNNRHLLNYQEVASLCLQCHPNTPAFHNMRAIAGNFRNCTHCHVNIHGSNVSHVFFE</sequence>
<dbReference type="SUPFAM" id="SSF48695">
    <property type="entry name" value="Multiheme cytochromes"/>
    <property type="match status" value="1"/>
</dbReference>
<evidence type="ECO:0000313" key="5">
    <source>
        <dbReference type="Proteomes" id="UP000769766"/>
    </source>
</evidence>
<feature type="domain" description="Doubled CXXCH motif" evidence="3">
    <location>
        <begin position="193"/>
        <end position="227"/>
    </location>
</feature>
<dbReference type="GO" id="GO:0016491">
    <property type="term" value="F:oxidoreductase activity"/>
    <property type="evidence" value="ECO:0007669"/>
    <property type="project" value="TreeGrafter"/>
</dbReference>
<evidence type="ECO:0000259" key="3">
    <source>
        <dbReference type="Pfam" id="PF09699"/>
    </source>
</evidence>
<dbReference type="Gene3D" id="1.10.287.3080">
    <property type="match status" value="1"/>
</dbReference>
<dbReference type="Gene3D" id="3.90.10.10">
    <property type="entry name" value="Cytochrome C3"/>
    <property type="match status" value="2"/>
</dbReference>
<reference evidence="4" key="1">
    <citation type="submission" date="2020-07" db="EMBL/GenBank/DDBJ databases">
        <title>Huge and variable diversity of episymbiotic CPR bacteria and DPANN archaea in groundwater ecosystems.</title>
        <authorList>
            <person name="He C.Y."/>
            <person name="Keren R."/>
            <person name="Whittaker M."/>
            <person name="Farag I.F."/>
            <person name="Doudna J."/>
            <person name="Cate J.H.D."/>
            <person name="Banfield J.F."/>
        </authorList>
    </citation>
    <scope>NUCLEOTIDE SEQUENCE</scope>
    <source>
        <strain evidence="4">NC_groundwater_672_Ag_B-0.1um_62_36</strain>
    </source>
</reference>
<feature type="region of interest" description="Disordered" evidence="2">
    <location>
        <begin position="34"/>
        <end position="56"/>
    </location>
</feature>
<evidence type="ECO:0000313" key="4">
    <source>
        <dbReference type="EMBL" id="MBI2876177.1"/>
    </source>
</evidence>
<evidence type="ECO:0000256" key="2">
    <source>
        <dbReference type="SAM" id="MobiDB-lite"/>
    </source>
</evidence>
<dbReference type="InterPro" id="IPR036280">
    <property type="entry name" value="Multihaem_cyt_sf"/>
</dbReference>
<dbReference type="InterPro" id="IPR010177">
    <property type="entry name" value="Paired_CXXCH_1"/>
</dbReference>
<keyword evidence="1" id="KW-0732">Signal</keyword>
<organism evidence="4 5">
    <name type="scientific">Tectimicrobiota bacterium</name>
    <dbReference type="NCBI Taxonomy" id="2528274"/>
    <lineage>
        <taxon>Bacteria</taxon>
        <taxon>Pseudomonadati</taxon>
        <taxon>Nitrospinota/Tectimicrobiota group</taxon>
        <taxon>Candidatus Tectimicrobiota</taxon>
    </lineage>
</organism>
<proteinExistence type="predicted"/>